<dbReference type="GO" id="GO:0005886">
    <property type="term" value="C:plasma membrane"/>
    <property type="evidence" value="ECO:0007669"/>
    <property type="project" value="TreeGrafter"/>
</dbReference>
<dbReference type="GO" id="GO:0005768">
    <property type="term" value="C:endosome"/>
    <property type="evidence" value="ECO:0007669"/>
    <property type="project" value="TreeGrafter"/>
</dbReference>
<dbReference type="SMART" id="SM00273">
    <property type="entry name" value="ENTH"/>
    <property type="match status" value="1"/>
</dbReference>
<feature type="compositionally biased region" description="Polar residues" evidence="1">
    <location>
        <begin position="216"/>
        <end position="228"/>
    </location>
</feature>
<dbReference type="Proteomes" id="UP000237438">
    <property type="component" value="Unassembled WGS sequence"/>
</dbReference>
<dbReference type="GO" id="GO:0006895">
    <property type="term" value="P:Golgi to endosome transport"/>
    <property type="evidence" value="ECO:0007669"/>
    <property type="project" value="TreeGrafter"/>
</dbReference>
<dbReference type="FunFam" id="1.25.40.90:FF:000006">
    <property type="entry name" value="Clathrin interactor 1"/>
    <property type="match status" value="1"/>
</dbReference>
<evidence type="ECO:0000313" key="4">
    <source>
        <dbReference type="Proteomes" id="UP000237438"/>
    </source>
</evidence>
<feature type="compositionally biased region" description="Acidic residues" evidence="1">
    <location>
        <begin position="611"/>
        <end position="621"/>
    </location>
</feature>
<dbReference type="PANTHER" id="PTHR12276">
    <property type="entry name" value="EPSIN/ENT-RELATED"/>
    <property type="match status" value="1"/>
</dbReference>
<dbReference type="SUPFAM" id="SSF48464">
    <property type="entry name" value="ENTH/VHS domain"/>
    <property type="match status" value="1"/>
</dbReference>
<feature type="region of interest" description="Disordered" evidence="1">
    <location>
        <begin position="611"/>
        <end position="634"/>
    </location>
</feature>
<gene>
    <name evidence="3" type="ORF">EPUL_004628</name>
</gene>
<dbReference type="GO" id="GO:0005829">
    <property type="term" value="C:cytosol"/>
    <property type="evidence" value="ECO:0007669"/>
    <property type="project" value="GOC"/>
</dbReference>
<dbReference type="GO" id="GO:0006897">
    <property type="term" value="P:endocytosis"/>
    <property type="evidence" value="ECO:0007669"/>
    <property type="project" value="TreeGrafter"/>
</dbReference>
<dbReference type="EMBL" id="PEDP01002125">
    <property type="protein sequence ID" value="POS82900.1"/>
    <property type="molecule type" value="Genomic_DNA"/>
</dbReference>
<name>A0A2S4PLI9_9PEZI</name>
<dbReference type="GO" id="GO:0030125">
    <property type="term" value="C:clathrin vesicle coat"/>
    <property type="evidence" value="ECO:0007669"/>
    <property type="project" value="TreeGrafter"/>
</dbReference>
<feature type="region of interest" description="Disordered" evidence="1">
    <location>
        <begin position="377"/>
        <end position="400"/>
    </location>
</feature>
<dbReference type="GO" id="GO:0005543">
    <property type="term" value="F:phospholipid binding"/>
    <property type="evidence" value="ECO:0007669"/>
    <property type="project" value="TreeGrafter"/>
</dbReference>
<protein>
    <recommendedName>
        <fullName evidence="2">ENTH domain-containing protein</fullName>
    </recommendedName>
</protein>
<feature type="domain" description="ENTH" evidence="2">
    <location>
        <begin position="27"/>
        <end position="160"/>
    </location>
</feature>
<dbReference type="InterPro" id="IPR013809">
    <property type="entry name" value="ENTH"/>
</dbReference>
<feature type="non-terminal residue" evidence="3">
    <location>
        <position position="634"/>
    </location>
</feature>
<dbReference type="Gene3D" id="1.25.40.90">
    <property type="match status" value="1"/>
</dbReference>
<dbReference type="CDD" id="cd16992">
    <property type="entry name" value="ENTH_Ent3"/>
    <property type="match status" value="1"/>
</dbReference>
<comment type="caution">
    <text evidence="3">The sequence shown here is derived from an EMBL/GenBank/DDBJ whole genome shotgun (WGS) entry which is preliminary data.</text>
</comment>
<dbReference type="Pfam" id="PF01417">
    <property type="entry name" value="ENTH"/>
    <property type="match status" value="1"/>
</dbReference>
<dbReference type="OrthoDB" id="4033880at2759"/>
<keyword evidence="4" id="KW-1185">Reference proteome</keyword>
<evidence type="ECO:0000256" key="1">
    <source>
        <dbReference type="SAM" id="MobiDB-lite"/>
    </source>
</evidence>
<evidence type="ECO:0000259" key="2">
    <source>
        <dbReference type="PROSITE" id="PS50942"/>
    </source>
</evidence>
<evidence type="ECO:0000313" key="3">
    <source>
        <dbReference type="EMBL" id="POS82900.1"/>
    </source>
</evidence>
<reference evidence="3 4" key="1">
    <citation type="submission" date="2017-10" db="EMBL/GenBank/DDBJ databases">
        <title>Development of genomic resources for the powdery mildew, Erysiphe pulchra.</title>
        <authorList>
            <person name="Wadl P.A."/>
            <person name="Mack B.M."/>
            <person name="Moore G."/>
            <person name="Beltz S.B."/>
        </authorList>
    </citation>
    <scope>NUCLEOTIDE SEQUENCE [LARGE SCALE GENOMIC DNA]</scope>
    <source>
        <strain evidence="3">Cflorida</strain>
    </source>
</reference>
<dbReference type="PROSITE" id="PS50942">
    <property type="entry name" value="ENTH"/>
    <property type="match status" value="1"/>
</dbReference>
<feature type="region of interest" description="Disordered" evidence="1">
    <location>
        <begin position="213"/>
        <end position="282"/>
    </location>
</feature>
<dbReference type="GO" id="GO:0030276">
    <property type="term" value="F:clathrin binding"/>
    <property type="evidence" value="ECO:0007669"/>
    <property type="project" value="TreeGrafter"/>
</dbReference>
<sequence>MDLTSLKEAAANLTIYDLKAGVRKVQNAVMNYTEMEAKVREATNNEPWGASSSMMQDIANGTYNYQNLNEIMPIIYKRFTEKAADEWRQIYKALQLLEFLIKNGSERVVNDARSHLTLLKMLRQFHYIDQNGKDQGLNVRNRANELTELLSDVDRIHAERKKARSTKSKYTGVAGGIGSSGGSRFGGFGRNESSSAAAYGGYSGGVYGDGGGYGGQQSDFQDFSSHRTSAGGRDRFEEYDEFTEGSSSTTRKNKDVSAPSPIRRKNNEKNAKKSEPVKKSEPEVDLFSFDDVGTVAPATVAPLTSTSLEDEDDFDDFQSAAPSVLPSVPSFSLAVPTVTTTSTTQFASPQPVSAPNAASLSDLATFSTFPQFQGANPTLNKSTGLSPALQQSKGTGFQSSQPNYFASVQISPDNSQITSSIVASSKSQSTNNTLNATSREDAFGSLWSSASAGLKKTNTPTTSAALGQLAKEKASAGIWGTTAHSNSNPAPQTPQLRQQQSICKNHTKRRPNQKFIGQIANTLVKDMAKVKEDEDEESEEYTAQTSNNVRRSVTYIIFCTQYNHSSEPNPANFQGFLANYEGIHGIEDLIVKQDKDEDIDEAQYILDDMQVEDEFQEDDSETGTYFSDDFGKLN</sequence>
<organism evidence="3 4">
    <name type="scientific">Erysiphe pulchra</name>
    <dbReference type="NCBI Taxonomy" id="225359"/>
    <lineage>
        <taxon>Eukaryota</taxon>
        <taxon>Fungi</taxon>
        <taxon>Dikarya</taxon>
        <taxon>Ascomycota</taxon>
        <taxon>Pezizomycotina</taxon>
        <taxon>Leotiomycetes</taxon>
        <taxon>Erysiphales</taxon>
        <taxon>Erysiphaceae</taxon>
        <taxon>Erysiphe</taxon>
    </lineage>
</organism>
<dbReference type="STRING" id="225359.A0A2S4PLI9"/>
<accession>A0A2S4PLI9</accession>
<feature type="compositionally biased region" description="Basic and acidic residues" evidence="1">
    <location>
        <begin position="265"/>
        <end position="282"/>
    </location>
</feature>
<dbReference type="AlphaFoldDB" id="A0A2S4PLI9"/>
<dbReference type="PANTHER" id="PTHR12276:SF45">
    <property type="entry name" value="CLATHRIN INTERACTOR 1"/>
    <property type="match status" value="1"/>
</dbReference>
<proteinExistence type="predicted"/>
<dbReference type="InterPro" id="IPR008942">
    <property type="entry name" value="ENTH_VHS"/>
</dbReference>